<protein>
    <submittedName>
        <fullName evidence="1">Uncharacterized protein</fullName>
    </submittedName>
</protein>
<evidence type="ECO:0000313" key="1">
    <source>
        <dbReference type="EMBL" id="OAB43480.1"/>
    </source>
</evidence>
<reference evidence="1 2" key="1">
    <citation type="submission" date="2016-03" db="EMBL/GenBank/DDBJ databases">
        <title>Draft genome sequence of Paenibacillus glacialis DSM 22343.</title>
        <authorList>
            <person name="Shin S.-K."/>
            <person name="Yi H."/>
        </authorList>
    </citation>
    <scope>NUCLEOTIDE SEQUENCE [LARGE SCALE GENOMIC DNA]</scope>
    <source>
        <strain evidence="1 2">DSM 22343</strain>
    </source>
</reference>
<sequence length="349" mass="40011">MSKYLFMLGNGFTIDFLNHIDKSTEVDVYNLFSQGDTVCYPGNNEPGFLSYRWCKNLWNLGARPHMNYQESIGLIEDIVTCANTASAINRTFDSVYIKAYQELTSYLKYLFVGYNKKISDEYIKNNIEGFGWYDLFKNLVSSTNTSEITIITYNYDIWLERILNIAGINFELVGMKNGKQRPNDECKVKIIKPHGSISFAYKDSIPRERFRLTSENRDETVLGNIDDYHVNYDSLDNIYSFNAMIPPAGQSLRLSTSHRDENWATYLREAAKIAAKDLTYADEAFICGLSYWHVDRMELDQILVNMNSDIALRVVNPKPSSTFNAVLTGLFKNHIMYNNSNVMGGIVIV</sequence>
<comment type="caution">
    <text evidence="1">The sequence shown here is derived from an EMBL/GenBank/DDBJ whole genome shotgun (WGS) entry which is preliminary data.</text>
</comment>
<name>A0A168LJM9_9BACL</name>
<dbReference type="OrthoDB" id="2841092at2"/>
<dbReference type="RefSeq" id="WP_084410871.1">
    <property type="nucleotide sequence ID" value="NZ_LVJH01000013.1"/>
</dbReference>
<gene>
    <name evidence="1" type="ORF">PGLA_08685</name>
</gene>
<evidence type="ECO:0000313" key="2">
    <source>
        <dbReference type="Proteomes" id="UP000076967"/>
    </source>
</evidence>
<dbReference type="EMBL" id="LVJH01000013">
    <property type="protein sequence ID" value="OAB43480.1"/>
    <property type="molecule type" value="Genomic_DNA"/>
</dbReference>
<keyword evidence="2" id="KW-1185">Reference proteome</keyword>
<dbReference type="Proteomes" id="UP000076967">
    <property type="component" value="Unassembled WGS sequence"/>
</dbReference>
<proteinExistence type="predicted"/>
<accession>A0A168LJM9</accession>
<dbReference type="STRING" id="494026.PGLA_08685"/>
<dbReference type="AlphaFoldDB" id="A0A168LJM9"/>
<organism evidence="1 2">
    <name type="scientific">Paenibacillus glacialis</name>
    <dbReference type="NCBI Taxonomy" id="494026"/>
    <lineage>
        <taxon>Bacteria</taxon>
        <taxon>Bacillati</taxon>
        <taxon>Bacillota</taxon>
        <taxon>Bacilli</taxon>
        <taxon>Bacillales</taxon>
        <taxon>Paenibacillaceae</taxon>
        <taxon>Paenibacillus</taxon>
    </lineage>
</organism>